<organism evidence="1 2">
    <name type="scientific">Klebsiella pneumoniae subsp. pneumoniae (strain HS11286)</name>
    <dbReference type="NCBI Taxonomy" id="1125630"/>
    <lineage>
        <taxon>Bacteria</taxon>
        <taxon>Pseudomonadati</taxon>
        <taxon>Pseudomonadota</taxon>
        <taxon>Gammaproteobacteria</taxon>
        <taxon>Enterobacterales</taxon>
        <taxon>Enterobacteriaceae</taxon>
        <taxon>Klebsiella/Raoultella group</taxon>
        <taxon>Klebsiella</taxon>
        <taxon>Klebsiella pneumoniae complex</taxon>
    </lineage>
</organism>
<proteinExistence type="predicted"/>
<evidence type="ECO:0000313" key="1">
    <source>
        <dbReference type="EMBL" id="AEW63377.1"/>
    </source>
</evidence>
<dbReference type="RefSeq" id="WP_004149913.1">
    <property type="nucleotide sequence ID" value="NC_016845.1"/>
</dbReference>
<dbReference type="STRING" id="1125630.KPHS_46790"/>
<dbReference type="GeneID" id="11849734"/>
<dbReference type="EMBL" id="CP003200">
    <property type="protein sequence ID" value="AEW63377.1"/>
    <property type="molecule type" value="Genomic_DNA"/>
</dbReference>
<evidence type="ECO:0000313" key="2">
    <source>
        <dbReference type="Proteomes" id="UP000007841"/>
    </source>
</evidence>
<accession>A0A0H3GXY6</accession>
<gene>
    <name evidence="1" type="ordered locus">KPHS_46790</name>
</gene>
<keyword evidence="2" id="KW-1185">Reference proteome</keyword>
<reference evidence="1 2" key="1">
    <citation type="journal article" date="2012" name="J. Bacteriol.">
        <title>Complete genome sequence of Klebsiella pneumoniae subsp. pneumoniae HS11286, a multidrug-resistant strain isolated from human sputum.</title>
        <authorList>
            <person name="Liu P."/>
            <person name="Li P."/>
            <person name="Jiang X."/>
            <person name="Bi D."/>
            <person name="Xie Y."/>
            <person name="Tai C."/>
            <person name="Deng Z."/>
            <person name="Rajakumar K."/>
            <person name="Ou H.Y."/>
        </authorList>
    </citation>
    <scope>NUCLEOTIDE SEQUENCE [LARGE SCALE GENOMIC DNA]</scope>
    <source>
        <strain evidence="1 2">HS11286</strain>
    </source>
</reference>
<dbReference type="RefSeq" id="YP_005228979.1">
    <property type="nucleotide sequence ID" value="NC_016845.1"/>
</dbReference>
<dbReference type="KEGG" id="kpm:KPHS_46790"/>
<sequence length="40" mass="4644">MPICNYMINIDLLIDGGIGLQPRFDIARGKFKNESYSRRK</sequence>
<name>A0A0H3GXY6_KLEPH</name>
<protein>
    <submittedName>
        <fullName evidence="1">Uncharacterized protein</fullName>
    </submittedName>
</protein>
<dbReference type="HOGENOM" id="CLU_3291136_0_0_6"/>
<dbReference type="AlphaFoldDB" id="A0A0H3GXY6"/>
<dbReference type="Proteomes" id="UP000007841">
    <property type="component" value="Chromosome"/>
</dbReference>